<protein>
    <recommendedName>
        <fullName evidence="15">Ribonuclease E</fullName>
        <shortName evidence="15">RNase E</shortName>
        <ecNumber evidence="15">3.1.26.12</ecNumber>
    </recommendedName>
</protein>
<dbReference type="Pfam" id="PF20833">
    <property type="entry name" value="RNase_E_G_Thio"/>
    <property type="match status" value="1"/>
</dbReference>
<keyword evidence="15" id="KW-0862">Zinc</keyword>
<feature type="region of interest" description="Disordered" evidence="16">
    <location>
        <begin position="583"/>
        <end position="743"/>
    </location>
</feature>
<dbReference type="PANTHER" id="PTHR30001:SF1">
    <property type="entry name" value="RIBONUCLEASE E_G-LIKE PROTEIN, CHLOROPLASTIC"/>
    <property type="match status" value="1"/>
</dbReference>
<dbReference type="SMART" id="SM00316">
    <property type="entry name" value="S1"/>
    <property type="match status" value="1"/>
</dbReference>
<dbReference type="InterPro" id="IPR012340">
    <property type="entry name" value="NA-bd_OB-fold"/>
</dbReference>
<feature type="binding site" evidence="15">
    <location>
        <position position="303"/>
    </location>
    <ligand>
        <name>Mg(2+)</name>
        <dbReference type="ChEBI" id="CHEBI:18420"/>
        <note>catalytic</note>
    </ligand>
</feature>
<dbReference type="InterPro" id="IPR019307">
    <property type="entry name" value="RNA-bd_AU-1/RNase_E/G"/>
</dbReference>
<feature type="compositionally biased region" description="Polar residues" evidence="16">
    <location>
        <begin position="1047"/>
        <end position="1059"/>
    </location>
</feature>
<keyword evidence="8 15" id="KW-0479">Metal-binding</keyword>
<keyword evidence="12 15" id="KW-0460">Magnesium</keyword>
<dbReference type="InterPro" id="IPR003029">
    <property type="entry name" value="S1_domain"/>
</dbReference>
<dbReference type="HAMAP" id="MF_00970">
    <property type="entry name" value="RNase_E"/>
    <property type="match status" value="1"/>
</dbReference>
<keyword evidence="13 15" id="KW-0694">RNA-binding</keyword>
<keyword evidence="10 15" id="KW-0255">Endonuclease</keyword>
<evidence type="ECO:0000256" key="1">
    <source>
        <dbReference type="ARBA" id="ARBA00005663"/>
    </source>
</evidence>
<evidence type="ECO:0000256" key="2">
    <source>
        <dbReference type="ARBA" id="ARBA00022475"/>
    </source>
</evidence>
<evidence type="ECO:0000259" key="17">
    <source>
        <dbReference type="PROSITE" id="PS50126"/>
    </source>
</evidence>
<dbReference type="InterPro" id="IPR004659">
    <property type="entry name" value="RNase_E/G"/>
</dbReference>
<evidence type="ECO:0000256" key="5">
    <source>
        <dbReference type="ARBA" id="ARBA00022552"/>
    </source>
</evidence>
<sequence length="1059" mass="114810">MKRMLFNATQQEELRVAIVDGQKLIHIDIETAGREQRKGNIYKGVVTRIEPSLEACFVNYGEDRHGFLPFKEVARQYFHDGVEMRSARIQDALREGQELIVQVEKEERGNKGAALTTFISLAGRYLVLMPNNPRGGGVSRRIEGDERQELREIMAQLELPEGMSIIARTAGIGRSAEELQWDLNYLMQLWHAIEAASQSGLPGQPMLIYLESSLVIRAIRDYFQPDIGEILIDTTDIHDQARAFMDIMMPDNLQKVKRYHDDMPLFSRFQIEHQIETAYSRTMPLPSGGAIVIDHTEALVAIDVNSARATKGADIEETATRTNLEAADEVARQLRLRDLGGLIVIDFIDMESAKSQREVEQRLKDALKHDRARVQMGKISRFGLMELSRQRLRPALSEGSHVTCPRCNGMGHIRDTESSALQVLRIIQEEAMKENTAAIHCQMPVEVTAFLLNEKRSEINKIESRFKVNVVLIPNKHLETPHYKLERLRHDDARLDDPRASWTMAVEAASELESETGYSKRTEEVKSKQEAAVKGITPEKPAPSAPVRIAPVEAAAPVATRVPASSGFIAWIKNLFGIQPTPSSAPAPVAQPAQLPQRERGERAGGGNRNRNRRGGGAAARDGAAAGDAGGNGRQGARQEGREARGSREGREPRERAERGERRKPQPEAAVEALTSGETVASEIVETAQANAEGTPGIDAAADQSARDGEERRRRRRGRRGGRRERDEEGMTVNHATNVAEAEGATDVASAQGMFGAEAAQEAAAGREPCPEQAQPVAAEFVEGKASEVAPVAAATPEPVVAKQAEVTPAEAKIETPEQAPEFFARPNASPSVENPFGPSLKVAETKPADPVEAAKPVEAAAPVEVAQTESPVVPAQPVVTEEAPKHVETVQAEPVETVKPAVEAAKPVETEEAAPAAAETNEPVKTAAVAPTPEATAVEPVATRIEAASAVPVETAAPVAVESEPVKAFEATSAPAPAPVAVPAPTTRPATSMSPETLKPMLDNAGLIWVNTDADKLREASAADAREPAPTRTPRERKPLPPIDTTPMQQVETSKSAH</sequence>
<dbReference type="CDD" id="cd04453">
    <property type="entry name" value="S1_RNase_E"/>
    <property type="match status" value="1"/>
</dbReference>
<keyword evidence="14 15" id="KW-0472">Membrane</keyword>
<evidence type="ECO:0000256" key="16">
    <source>
        <dbReference type="SAM" id="MobiDB-lite"/>
    </source>
</evidence>
<proteinExistence type="inferred from homology"/>
<comment type="cofactor">
    <cofactor evidence="15">
        <name>Mg(2+)</name>
        <dbReference type="ChEBI" id="CHEBI:18420"/>
    </cofactor>
    <text evidence="15">Binds 1 Mg(2+) ion per subunit.</text>
</comment>
<dbReference type="GO" id="GO:0008995">
    <property type="term" value="F:ribonuclease E activity"/>
    <property type="evidence" value="ECO:0007669"/>
    <property type="project" value="UniProtKB-EC"/>
</dbReference>
<dbReference type="Proteomes" id="UP000242951">
    <property type="component" value="Unassembled WGS sequence"/>
</dbReference>
<name>A0ABR5HP45_9BURK</name>
<feature type="region of interest" description="Disordered" evidence="16">
    <location>
        <begin position="972"/>
        <end position="999"/>
    </location>
</feature>
<dbReference type="InterPro" id="IPR048583">
    <property type="entry name" value="RNase_E_G_thioredoxin-like"/>
</dbReference>
<dbReference type="Pfam" id="PF00575">
    <property type="entry name" value="S1"/>
    <property type="match status" value="1"/>
</dbReference>
<feature type="binding site" evidence="15">
    <location>
        <position position="404"/>
    </location>
    <ligand>
        <name>Zn(2+)</name>
        <dbReference type="ChEBI" id="CHEBI:29105"/>
        <note>ligand shared between dimeric partners</note>
    </ligand>
</feature>
<evidence type="ECO:0000313" key="19">
    <source>
        <dbReference type="Proteomes" id="UP000242951"/>
    </source>
</evidence>
<dbReference type="EMBL" id="LELG01000007">
    <property type="protein sequence ID" value="KMQ81157.1"/>
    <property type="molecule type" value="Genomic_DNA"/>
</dbReference>
<evidence type="ECO:0000256" key="7">
    <source>
        <dbReference type="ARBA" id="ARBA00022722"/>
    </source>
</evidence>
<evidence type="ECO:0000256" key="6">
    <source>
        <dbReference type="ARBA" id="ARBA00022694"/>
    </source>
</evidence>
<dbReference type="Gene3D" id="2.40.50.140">
    <property type="entry name" value="Nucleic acid-binding proteins"/>
    <property type="match status" value="1"/>
</dbReference>
<dbReference type="Pfam" id="PF10150">
    <property type="entry name" value="RNase_E_G"/>
    <property type="match status" value="1"/>
</dbReference>
<evidence type="ECO:0000256" key="11">
    <source>
        <dbReference type="ARBA" id="ARBA00022801"/>
    </source>
</evidence>
<dbReference type="EC" id="3.1.26.12" evidence="15"/>
<feature type="region of interest" description="Required for zinc-mediated homotetramerization and catalytic activity" evidence="15">
    <location>
        <begin position="404"/>
        <end position="407"/>
    </location>
</feature>
<dbReference type="InterPro" id="IPR028878">
    <property type="entry name" value="RNase_E"/>
</dbReference>
<gene>
    <name evidence="15" type="primary">rne</name>
    <name evidence="18" type="ORF">BPMI_01804</name>
</gene>
<comment type="similarity">
    <text evidence="1">Belongs to the RNase E/G family. RNase G subfamily.</text>
</comment>
<feature type="compositionally biased region" description="Low complexity" evidence="16">
    <location>
        <begin position="984"/>
        <end position="993"/>
    </location>
</feature>
<comment type="caution">
    <text evidence="18">The sequence shown here is derived from an EMBL/GenBank/DDBJ whole genome shotgun (WGS) entry which is preliminary data.</text>
</comment>
<keyword evidence="3 15" id="KW-0963">Cytoplasm</keyword>
<evidence type="ECO:0000256" key="10">
    <source>
        <dbReference type="ARBA" id="ARBA00022759"/>
    </source>
</evidence>
<reference evidence="18 19" key="1">
    <citation type="submission" date="2015-06" db="EMBL/GenBank/DDBJ databases">
        <title>Comparative genomics of Burkholderia leaf nodule symbionts.</title>
        <authorList>
            <person name="Carlier A."/>
            <person name="Eberl L."/>
            <person name="Pinto-Carbo M."/>
        </authorList>
    </citation>
    <scope>NUCLEOTIDE SEQUENCE [LARGE SCALE GENOMIC DNA]</scope>
    <source>
        <strain evidence="18 19">UZHbot3</strain>
    </source>
</reference>
<comment type="function">
    <text evidence="15">Endoribonuclease that plays a central role in RNA processing and decay. Required for the maturation of 5S and 16S rRNAs and the majority of tRNAs. Also involved in the degradation of most mRNAs.</text>
</comment>
<feature type="binding site" evidence="15">
    <location>
        <position position="346"/>
    </location>
    <ligand>
        <name>Mg(2+)</name>
        <dbReference type="ChEBI" id="CHEBI:18420"/>
        <note>catalytic</note>
    </ligand>
</feature>
<dbReference type="PROSITE" id="PS50126">
    <property type="entry name" value="S1"/>
    <property type="match status" value="1"/>
</dbReference>
<comment type="cofactor">
    <cofactor evidence="15">
        <name>Zn(2+)</name>
        <dbReference type="ChEBI" id="CHEBI:29105"/>
    </cofactor>
    <text evidence="15">Binds 2 Zn(2+) ions per homotetramer.</text>
</comment>
<comment type="catalytic activity">
    <reaction evidence="15">
        <text>Endonucleolytic cleavage of single-stranded RNA in A- and U-rich regions.</text>
        <dbReference type="EC" id="3.1.26.12"/>
    </reaction>
</comment>
<feature type="compositionally biased region" description="Basic and acidic residues" evidence="16">
    <location>
        <begin position="1019"/>
        <end position="1040"/>
    </location>
</feature>
<keyword evidence="7 15" id="KW-0540">Nuclease</keyword>
<keyword evidence="9 15" id="KW-0699">rRNA-binding</keyword>
<feature type="binding site" evidence="15">
    <location>
        <position position="407"/>
    </location>
    <ligand>
        <name>Zn(2+)</name>
        <dbReference type="ChEBI" id="CHEBI:29105"/>
        <note>ligand shared between dimeric partners</note>
    </ligand>
</feature>
<feature type="compositionally biased region" description="Basic residues" evidence="16">
    <location>
        <begin position="713"/>
        <end position="723"/>
    </location>
</feature>
<feature type="domain" description="S1 motif" evidence="17">
    <location>
        <begin position="39"/>
        <end position="118"/>
    </location>
</feature>
<comment type="subunit">
    <text evidence="15">Homotetramer formed by a dimer of dimers.</text>
</comment>
<feature type="region of interest" description="Disordered" evidence="16">
    <location>
        <begin position="824"/>
        <end position="850"/>
    </location>
</feature>
<keyword evidence="5 15" id="KW-0698">rRNA processing</keyword>
<keyword evidence="11 15" id="KW-0378">Hydrolase</keyword>
<keyword evidence="4 15" id="KW-0997">Cell inner membrane</keyword>
<dbReference type="NCBIfam" id="TIGR00757">
    <property type="entry name" value="RNaseEG"/>
    <property type="match status" value="1"/>
</dbReference>
<organism evidence="18 19">
    <name type="scientific">Candidatus Burkholderia pumila</name>
    <dbReference type="NCBI Taxonomy" id="1090375"/>
    <lineage>
        <taxon>Bacteria</taxon>
        <taxon>Pseudomonadati</taxon>
        <taxon>Pseudomonadota</taxon>
        <taxon>Betaproteobacteria</taxon>
        <taxon>Burkholderiales</taxon>
        <taxon>Burkholderiaceae</taxon>
        <taxon>Burkholderia</taxon>
    </lineage>
</organism>
<feature type="region of interest" description="Disordered" evidence="16">
    <location>
        <begin position="1019"/>
        <end position="1059"/>
    </location>
</feature>
<evidence type="ECO:0000256" key="13">
    <source>
        <dbReference type="ARBA" id="ARBA00022884"/>
    </source>
</evidence>
<keyword evidence="2 15" id="KW-1003">Cell membrane</keyword>
<evidence type="ECO:0000256" key="4">
    <source>
        <dbReference type="ARBA" id="ARBA00022519"/>
    </source>
</evidence>
<keyword evidence="6 15" id="KW-0819">tRNA processing</keyword>
<evidence type="ECO:0000313" key="18">
    <source>
        <dbReference type="EMBL" id="KMQ81157.1"/>
    </source>
</evidence>
<evidence type="ECO:0000256" key="14">
    <source>
        <dbReference type="ARBA" id="ARBA00023136"/>
    </source>
</evidence>
<accession>A0ABR5HP45</accession>
<evidence type="ECO:0000256" key="3">
    <source>
        <dbReference type="ARBA" id="ARBA00022490"/>
    </source>
</evidence>
<dbReference type="Gene3D" id="3.40.1260.20">
    <property type="entry name" value="Ribonuclease E, catalytic domain"/>
    <property type="match status" value="1"/>
</dbReference>
<dbReference type="SUPFAM" id="SSF50249">
    <property type="entry name" value="Nucleic acid-binding proteins"/>
    <property type="match status" value="1"/>
</dbReference>
<comment type="subcellular location">
    <subcellularLocation>
        <location evidence="15">Cytoplasm</location>
    </subcellularLocation>
    <subcellularLocation>
        <location evidence="15">Cell inner membrane</location>
        <topology evidence="15">Peripheral membrane protein</topology>
        <orientation evidence="15">Cytoplasmic side</orientation>
    </subcellularLocation>
</comment>
<evidence type="ECO:0000256" key="9">
    <source>
        <dbReference type="ARBA" id="ARBA00022730"/>
    </source>
</evidence>
<dbReference type="PANTHER" id="PTHR30001">
    <property type="entry name" value="RIBONUCLEASE"/>
    <property type="match status" value="1"/>
</dbReference>
<feature type="compositionally biased region" description="Basic and acidic residues" evidence="16">
    <location>
        <begin position="637"/>
        <end position="666"/>
    </location>
</feature>
<evidence type="ECO:0000256" key="8">
    <source>
        <dbReference type="ARBA" id="ARBA00022723"/>
    </source>
</evidence>
<comment type="similarity">
    <text evidence="15">Belongs to the RNase E/G family. RNase E subfamily.</text>
</comment>
<evidence type="ECO:0000256" key="15">
    <source>
        <dbReference type="HAMAP-Rule" id="MF_00970"/>
    </source>
</evidence>
<keyword evidence="15" id="KW-0820">tRNA-binding</keyword>
<evidence type="ECO:0000256" key="12">
    <source>
        <dbReference type="ARBA" id="ARBA00022842"/>
    </source>
</evidence>
<keyword evidence="19" id="KW-1185">Reference proteome</keyword>
<feature type="compositionally biased region" description="Low complexity" evidence="16">
    <location>
        <begin position="583"/>
        <end position="596"/>
    </location>
</feature>